<dbReference type="Pfam" id="PF13584">
    <property type="entry name" value="BatD"/>
    <property type="match status" value="1"/>
</dbReference>
<feature type="signal peptide" evidence="3">
    <location>
        <begin position="1"/>
        <end position="38"/>
    </location>
</feature>
<keyword evidence="2" id="KW-1133">Transmembrane helix</keyword>
<evidence type="ECO:0000313" key="5">
    <source>
        <dbReference type="EMBL" id="MCB5162407.1"/>
    </source>
</evidence>
<dbReference type="EMBL" id="JAJATW010000016">
    <property type="protein sequence ID" value="MCB5162407.1"/>
    <property type="molecule type" value="Genomic_DNA"/>
</dbReference>
<sequence length="620" mass="68486">MVIQRCFLSQHSKKAIIRVFLPMMLLAFSALLSSPLFADSVTASLNKTVSIENEIVQLTLRADFSDTGNGPDLTPLERDFTILGKSQNSQFSFNLGTSTALNFWVVNLMPKSVGTFEIPPIKIGDHSSQPIRLVIKNSPQLLDSNGNPPVIIKAETSDIEPYLQQEVIIRVELLTSVSLTNVNRSVPSHPDLVVERLSDDQMTYQNVNGTEYQVITREYLAFPQRSGLLMLPPQSIQAMVSTSTGRRMIKVQSEPLGLQVLPIPASYTGNAWLPSQGIKIDTRLRKTTESPRVGDTLIWTIDIKAKGALPEQILPVDFASTRDYKLYPSTPDFSTQKSSDGVVGQQSISIEVVPTTPGLLTLPDVRIDYWDTEIRALQTAVSKTAPIEIAPLPFADDSETNSSTSANESSPSMANPLPAQTRSVAPISLAKKTDTDNTTTNKNNSPSSNDLSHVTDDTKIVSHSLSVKEYAIIGFGLLALGSLAMWVFNAWTQRKARPEADLKVPTLEEFAALNTLDEQSAFEELVNCCRANNLAQLRPSLLEWARHRWGDSEIRGVEDIKRLTTVKVTQLLMEAELMMYSSNPAHEWYGAPLADALEEFYSGFAKPSQESQLKNLYPNF</sequence>
<dbReference type="InterPro" id="IPR057699">
    <property type="entry name" value="DUF7939"/>
</dbReference>
<feature type="chain" id="PRO_5040998546" evidence="3">
    <location>
        <begin position="39"/>
        <end position="620"/>
    </location>
</feature>
<organism evidence="5 6">
    <name type="scientific">Marinomonas algarum</name>
    <dbReference type="NCBI Taxonomy" id="2883105"/>
    <lineage>
        <taxon>Bacteria</taxon>
        <taxon>Pseudomonadati</taxon>
        <taxon>Pseudomonadota</taxon>
        <taxon>Gammaproteobacteria</taxon>
        <taxon>Oceanospirillales</taxon>
        <taxon>Oceanospirillaceae</taxon>
        <taxon>Marinomonas</taxon>
    </lineage>
</organism>
<dbReference type="PANTHER" id="PTHR40940:SF1">
    <property type="entry name" value="PROTEIN BATD"/>
    <property type="match status" value="1"/>
</dbReference>
<comment type="caution">
    <text evidence="5">The sequence shown here is derived from an EMBL/GenBank/DDBJ whole genome shotgun (WGS) entry which is preliminary data.</text>
</comment>
<dbReference type="PANTHER" id="PTHR40940">
    <property type="entry name" value="PROTEIN BATD-RELATED"/>
    <property type="match status" value="1"/>
</dbReference>
<gene>
    <name evidence="5" type="ORF">LG368_10930</name>
</gene>
<feature type="compositionally biased region" description="Low complexity" evidence="1">
    <location>
        <begin position="400"/>
        <end position="410"/>
    </location>
</feature>
<keyword evidence="2" id="KW-0472">Membrane</keyword>
<name>A0A9X1INV9_9GAMM</name>
<feature type="compositionally biased region" description="Low complexity" evidence="1">
    <location>
        <begin position="436"/>
        <end position="450"/>
    </location>
</feature>
<protein>
    <submittedName>
        <fullName evidence="5">BatD family protein</fullName>
    </submittedName>
</protein>
<feature type="transmembrane region" description="Helical" evidence="2">
    <location>
        <begin position="470"/>
        <end position="488"/>
    </location>
</feature>
<feature type="region of interest" description="Disordered" evidence="1">
    <location>
        <begin position="392"/>
        <end position="454"/>
    </location>
</feature>
<feature type="domain" description="DUF7939" evidence="4">
    <location>
        <begin position="518"/>
        <end position="600"/>
    </location>
</feature>
<keyword evidence="2" id="KW-0812">Transmembrane</keyword>
<evidence type="ECO:0000256" key="1">
    <source>
        <dbReference type="SAM" id="MobiDB-lite"/>
    </source>
</evidence>
<keyword evidence="6" id="KW-1185">Reference proteome</keyword>
<proteinExistence type="predicted"/>
<dbReference type="RefSeq" id="WP_226754760.1">
    <property type="nucleotide sequence ID" value="NZ_JAJATW010000016.1"/>
</dbReference>
<evidence type="ECO:0000313" key="6">
    <source>
        <dbReference type="Proteomes" id="UP001139095"/>
    </source>
</evidence>
<evidence type="ECO:0000256" key="2">
    <source>
        <dbReference type="SAM" id="Phobius"/>
    </source>
</evidence>
<reference evidence="5" key="1">
    <citation type="submission" date="2021-10" db="EMBL/GenBank/DDBJ databases">
        <title>Marinomonas pontica sp. nov., isolated from the Black Sea.</title>
        <authorList>
            <person name="Zhao L.-H."/>
            <person name="Xue J.-H."/>
        </authorList>
    </citation>
    <scope>NUCLEOTIDE SEQUENCE</scope>
    <source>
        <strain evidence="5">E8</strain>
    </source>
</reference>
<dbReference type="AlphaFoldDB" id="A0A9X1INV9"/>
<dbReference type="Pfam" id="PF25607">
    <property type="entry name" value="DUF7939"/>
    <property type="match status" value="1"/>
</dbReference>
<accession>A0A9X1INV9</accession>
<keyword evidence="3" id="KW-0732">Signal</keyword>
<dbReference type="Proteomes" id="UP001139095">
    <property type="component" value="Unassembled WGS sequence"/>
</dbReference>
<dbReference type="InterPro" id="IPR025738">
    <property type="entry name" value="BatD"/>
</dbReference>
<evidence type="ECO:0000256" key="3">
    <source>
        <dbReference type="SAM" id="SignalP"/>
    </source>
</evidence>
<evidence type="ECO:0000259" key="4">
    <source>
        <dbReference type="Pfam" id="PF25607"/>
    </source>
</evidence>